<comment type="caution">
    <text evidence="1">The sequence shown here is derived from an EMBL/GenBank/DDBJ whole genome shotgun (WGS) entry which is preliminary data.</text>
</comment>
<sequence length="144" mass="15788">MGVGRLEEELLNVFSGVYLFQVESYVVPLVGSGFELIAHLSDWYKKHHGENILRIIIYSGHAASAGTTSNHWDLAGRADYNGRLQGPKLDWWPIRSMLNDSDYVADTCFIFDCCSAESLALGGSDGDELIAAAGWNSTASTDIR</sequence>
<dbReference type="AlphaFoldDB" id="A0A9W4JF05"/>
<reference evidence="1" key="1">
    <citation type="submission" date="2021-07" db="EMBL/GenBank/DDBJ databases">
        <authorList>
            <person name="Branca A.L. A."/>
        </authorList>
    </citation>
    <scope>NUCLEOTIDE SEQUENCE</scope>
</reference>
<accession>A0A9W4JF05</accession>
<dbReference type="EMBL" id="CAJVPD010000249">
    <property type="protein sequence ID" value="CAG8395705.1"/>
    <property type="molecule type" value="Genomic_DNA"/>
</dbReference>
<name>A0A9W4JF05_9EURO</name>
<protein>
    <submittedName>
        <fullName evidence="1">Uncharacterized protein</fullName>
    </submittedName>
</protein>
<gene>
    <name evidence="1" type="ORF">PSALAMII_LOCUS7132</name>
</gene>
<dbReference type="OrthoDB" id="449263at2759"/>
<dbReference type="Proteomes" id="UP001152592">
    <property type="component" value="Unassembled WGS sequence"/>
</dbReference>
<proteinExistence type="predicted"/>
<evidence type="ECO:0000313" key="2">
    <source>
        <dbReference type="Proteomes" id="UP001152592"/>
    </source>
</evidence>
<organism evidence="1 2">
    <name type="scientific">Penicillium salamii</name>
    <dbReference type="NCBI Taxonomy" id="1612424"/>
    <lineage>
        <taxon>Eukaryota</taxon>
        <taxon>Fungi</taxon>
        <taxon>Dikarya</taxon>
        <taxon>Ascomycota</taxon>
        <taxon>Pezizomycotina</taxon>
        <taxon>Eurotiomycetes</taxon>
        <taxon>Eurotiomycetidae</taxon>
        <taxon>Eurotiales</taxon>
        <taxon>Aspergillaceae</taxon>
        <taxon>Penicillium</taxon>
    </lineage>
</organism>
<evidence type="ECO:0000313" key="1">
    <source>
        <dbReference type="EMBL" id="CAG8395705.1"/>
    </source>
</evidence>